<evidence type="ECO:0000256" key="1">
    <source>
        <dbReference type="SAM" id="MobiDB-lite"/>
    </source>
</evidence>
<feature type="transmembrane region" description="Helical" evidence="2">
    <location>
        <begin position="57"/>
        <end position="78"/>
    </location>
</feature>
<feature type="compositionally biased region" description="Polar residues" evidence="1">
    <location>
        <begin position="747"/>
        <end position="774"/>
    </location>
</feature>
<dbReference type="PROSITE" id="PS50924">
    <property type="entry name" value="MHYT"/>
    <property type="match status" value="1"/>
</dbReference>
<organism evidence="4 5">
    <name type="scientific">Diplogelasinospora grovesii</name>
    <dbReference type="NCBI Taxonomy" id="303347"/>
    <lineage>
        <taxon>Eukaryota</taxon>
        <taxon>Fungi</taxon>
        <taxon>Dikarya</taxon>
        <taxon>Ascomycota</taxon>
        <taxon>Pezizomycotina</taxon>
        <taxon>Sordariomycetes</taxon>
        <taxon>Sordariomycetidae</taxon>
        <taxon>Sordariales</taxon>
        <taxon>Diplogelasinosporaceae</taxon>
        <taxon>Diplogelasinospora</taxon>
    </lineage>
</organism>
<dbReference type="AlphaFoldDB" id="A0AAN6N0Q0"/>
<feature type="transmembrane region" description="Helical" evidence="2">
    <location>
        <begin position="158"/>
        <end position="184"/>
    </location>
</feature>
<feature type="transmembrane region" description="Helical" evidence="2">
    <location>
        <begin position="25"/>
        <end position="45"/>
    </location>
</feature>
<keyword evidence="2" id="KW-0472">Membrane</keyword>
<protein>
    <recommendedName>
        <fullName evidence="3">MHYT domain-containing protein</fullName>
    </recommendedName>
</protein>
<sequence length="944" mass="103313">MSMMEASHNEKYLGQVVPFSFLSRFLALSYAVSLIGAACTLELINRRTSRKGHYNHLLLLGAAISMGGIAIWCMHYIGNRAITLLDGEPELQIAYSTGTTALSFFVPIVVLLVAFFVITTTNPIRWWRISLSGTLSGCAICGMHYLGNASISNYQCSYAVPNVVGAAIIAAAASTVALALFFVFRAAWTNSWWKRIGCAIVLAGAVSGMHWCAAVGTSYRLLHANPASGHSSRDTTVIVVACLSVGACLVMAGTAIYSARIRKRYASKAQRITLAAAVFDRQGRILVTPDGLLPSEEITSTFLQRTQDDVFSTAHPLFNWVFQASRNWPSITDLVEKMASHLGHLPHNGRKTSMGIELEGEDENAVDNYDTIFRERFCLAAAGLAGKMNESLTDAGILWDEIFITGGGWTRYECSDDAKRTRSQSNTKDDMQQGREDTVEKGLACRTDHGQGCLMFLVRSVESSRAVGKLEAAGYCFAELHQVAHIIGSSMQIRGGNLEERLRAMVSYPQGTMLEPGVHVGLFAVRARLDRFGFDVLARKQARNLLPSVKMPLARLGHSHLDLLRRLDGLSLSSLLERLEHRGDIGQQDAKFASLLHDATRNLRTTFYDPIFDDATLVSKVVQVPCRSSAQSSRPATCSLVTLSLMIPIHAGVSPPKCEFMPLQFFKTQQLVYKNSPHQAVFARSVHRELAPLLNSMPSASSMAPIFAGHRRYSIPIIPSTLKPSFRRLARPATSSTARHRHEGSESLVSASREQMTFTPSNNNSAASMQQYNTNGGGRESPSHSSPGLKSPYEEMRVSPAKHSRRQQQQHHQQLSPFGGIMVSQEITVDVEEANMPTIMMPPETYKAGHHPPRSPTSLATPRRKSAGTVSVEEDSLTIDGKAVTNHGGGIMMTPSFDQAYEMKEVSPVLGLGLSRVEVKKEGDVTTFVDELLASCTDASRRMS</sequence>
<feature type="transmembrane region" description="Helical" evidence="2">
    <location>
        <begin position="196"/>
        <end position="216"/>
    </location>
</feature>
<dbReference type="Proteomes" id="UP001303473">
    <property type="component" value="Unassembled WGS sequence"/>
</dbReference>
<evidence type="ECO:0000259" key="3">
    <source>
        <dbReference type="PROSITE" id="PS50924"/>
    </source>
</evidence>
<evidence type="ECO:0000313" key="4">
    <source>
        <dbReference type="EMBL" id="KAK3935708.1"/>
    </source>
</evidence>
<keyword evidence="2" id="KW-0812">Transmembrane</keyword>
<comment type="caution">
    <text evidence="4">The sequence shown here is derived from an EMBL/GenBank/DDBJ whole genome shotgun (WGS) entry which is preliminary data.</text>
</comment>
<keyword evidence="5" id="KW-1185">Reference proteome</keyword>
<gene>
    <name evidence="4" type="ORF">QBC46DRAFT_358017</name>
</gene>
<evidence type="ECO:0000256" key="2">
    <source>
        <dbReference type="SAM" id="Phobius"/>
    </source>
</evidence>
<feature type="domain" description="MHYT" evidence="3">
    <location>
        <begin position="21"/>
        <end position="220"/>
    </location>
</feature>
<reference evidence="5" key="1">
    <citation type="journal article" date="2023" name="Mol. Phylogenet. Evol.">
        <title>Genome-scale phylogeny and comparative genomics of the fungal order Sordariales.</title>
        <authorList>
            <person name="Hensen N."/>
            <person name="Bonometti L."/>
            <person name="Westerberg I."/>
            <person name="Brannstrom I.O."/>
            <person name="Guillou S."/>
            <person name="Cros-Aarteil S."/>
            <person name="Calhoun S."/>
            <person name="Haridas S."/>
            <person name="Kuo A."/>
            <person name="Mondo S."/>
            <person name="Pangilinan J."/>
            <person name="Riley R."/>
            <person name="LaButti K."/>
            <person name="Andreopoulos B."/>
            <person name="Lipzen A."/>
            <person name="Chen C."/>
            <person name="Yan M."/>
            <person name="Daum C."/>
            <person name="Ng V."/>
            <person name="Clum A."/>
            <person name="Steindorff A."/>
            <person name="Ohm R.A."/>
            <person name="Martin F."/>
            <person name="Silar P."/>
            <person name="Natvig D.O."/>
            <person name="Lalanne C."/>
            <person name="Gautier V."/>
            <person name="Ament-Velasquez S.L."/>
            <person name="Kruys A."/>
            <person name="Hutchinson M.I."/>
            <person name="Powell A.J."/>
            <person name="Barry K."/>
            <person name="Miller A.N."/>
            <person name="Grigoriev I.V."/>
            <person name="Debuchy R."/>
            <person name="Gladieux P."/>
            <person name="Hiltunen Thoren M."/>
            <person name="Johannesson H."/>
        </authorList>
    </citation>
    <scope>NUCLEOTIDE SEQUENCE [LARGE SCALE GENOMIC DNA]</scope>
    <source>
        <strain evidence="5">CBS 340.73</strain>
    </source>
</reference>
<dbReference type="PANTHER" id="PTHR35152:SF1">
    <property type="entry name" value="DOMAIN SIGNALLING PROTEIN, PUTATIVE (AFU_ORTHOLOGUE AFUA_5G11310)-RELATED"/>
    <property type="match status" value="1"/>
</dbReference>
<dbReference type="EMBL" id="MU853910">
    <property type="protein sequence ID" value="KAK3935708.1"/>
    <property type="molecule type" value="Genomic_DNA"/>
</dbReference>
<dbReference type="PANTHER" id="PTHR35152">
    <property type="entry name" value="DOMAIN SIGNALLING PROTEIN, PUTATIVE (AFU_ORTHOLOGUE AFUA_5G11310)-RELATED"/>
    <property type="match status" value="1"/>
</dbReference>
<evidence type="ECO:0000313" key="5">
    <source>
        <dbReference type="Proteomes" id="UP001303473"/>
    </source>
</evidence>
<dbReference type="Pfam" id="PF03707">
    <property type="entry name" value="MHYT"/>
    <property type="match status" value="2"/>
</dbReference>
<dbReference type="InterPro" id="IPR005330">
    <property type="entry name" value="MHYT_dom"/>
</dbReference>
<accession>A0AAN6N0Q0</accession>
<feature type="region of interest" description="Disordered" evidence="1">
    <location>
        <begin position="728"/>
        <end position="820"/>
    </location>
</feature>
<feature type="transmembrane region" description="Helical" evidence="2">
    <location>
        <begin position="236"/>
        <end position="259"/>
    </location>
</feature>
<feature type="transmembrane region" description="Helical" evidence="2">
    <location>
        <begin position="126"/>
        <end position="146"/>
    </location>
</feature>
<keyword evidence="2" id="KW-1133">Transmembrane helix</keyword>
<proteinExistence type="predicted"/>
<feature type="region of interest" description="Disordered" evidence="1">
    <location>
        <begin position="845"/>
        <end position="874"/>
    </location>
</feature>
<feature type="transmembrane region" description="Helical" evidence="2">
    <location>
        <begin position="98"/>
        <end position="119"/>
    </location>
</feature>
<name>A0AAN6N0Q0_9PEZI</name>
<feature type="compositionally biased region" description="Basic residues" evidence="1">
    <location>
        <begin position="800"/>
        <end position="809"/>
    </location>
</feature>